<gene>
    <name evidence="8" type="ORF">PGB34_01965</name>
</gene>
<feature type="transmembrane region" description="Helical" evidence="6">
    <location>
        <begin position="75"/>
        <end position="95"/>
    </location>
</feature>
<dbReference type="PANTHER" id="PTHR43124">
    <property type="entry name" value="PURINE EFFLUX PUMP PBUE"/>
    <property type="match status" value="1"/>
</dbReference>
<dbReference type="Gene3D" id="1.20.1250.20">
    <property type="entry name" value="MFS general substrate transporter like domains"/>
    <property type="match status" value="1"/>
</dbReference>
<evidence type="ECO:0000256" key="5">
    <source>
        <dbReference type="ARBA" id="ARBA00023136"/>
    </source>
</evidence>
<dbReference type="InterPro" id="IPR036259">
    <property type="entry name" value="MFS_trans_sf"/>
</dbReference>
<keyword evidence="3 6" id="KW-0812">Transmembrane</keyword>
<feature type="transmembrane region" description="Helical" evidence="6">
    <location>
        <begin position="49"/>
        <end position="68"/>
    </location>
</feature>
<evidence type="ECO:0000256" key="3">
    <source>
        <dbReference type="ARBA" id="ARBA00022692"/>
    </source>
</evidence>
<keyword evidence="4 6" id="KW-1133">Transmembrane helix</keyword>
<dbReference type="InterPro" id="IPR050189">
    <property type="entry name" value="MFS_Efflux_Transporters"/>
</dbReference>
<feature type="transmembrane region" description="Helical" evidence="6">
    <location>
        <begin position="241"/>
        <end position="261"/>
    </location>
</feature>
<keyword evidence="9" id="KW-1185">Reference proteome</keyword>
<comment type="subcellular location">
    <subcellularLocation>
        <location evidence="1">Cell membrane</location>
        <topology evidence="1">Multi-pass membrane protein</topology>
    </subcellularLocation>
</comment>
<feature type="transmembrane region" description="Helical" evidence="6">
    <location>
        <begin position="296"/>
        <end position="314"/>
    </location>
</feature>
<keyword evidence="5 6" id="KW-0472">Membrane</keyword>
<dbReference type="PANTHER" id="PTHR43124:SF10">
    <property type="entry name" value="PURINE EFFLUX PUMP PBUE"/>
    <property type="match status" value="1"/>
</dbReference>
<evidence type="ECO:0000256" key="2">
    <source>
        <dbReference type="ARBA" id="ARBA00022475"/>
    </source>
</evidence>
<dbReference type="PROSITE" id="PS50850">
    <property type="entry name" value="MFS"/>
    <property type="match status" value="1"/>
</dbReference>
<dbReference type="SUPFAM" id="SSF103473">
    <property type="entry name" value="MFS general substrate transporter"/>
    <property type="match status" value="1"/>
</dbReference>
<evidence type="ECO:0000256" key="6">
    <source>
        <dbReference type="SAM" id="Phobius"/>
    </source>
</evidence>
<protein>
    <submittedName>
        <fullName evidence="8">MFS transporter</fullName>
    </submittedName>
</protein>
<dbReference type="Pfam" id="PF07690">
    <property type="entry name" value="MFS_1"/>
    <property type="match status" value="1"/>
</dbReference>
<dbReference type="RefSeq" id="WP_271426383.1">
    <property type="nucleotide sequence ID" value="NZ_JAQIPB010000001.1"/>
</dbReference>
<reference evidence="8" key="1">
    <citation type="submission" date="2023-01" db="EMBL/GenBank/DDBJ databases">
        <title>Xenophilus mangrovi sp. nov., isolated from soil of Mangrove nature reserve.</title>
        <authorList>
            <person name="Xu S."/>
            <person name="Liu Z."/>
            <person name="Xu Y."/>
        </authorList>
    </citation>
    <scope>NUCLEOTIDE SEQUENCE</scope>
    <source>
        <strain evidence="8">YW8</strain>
    </source>
</reference>
<feature type="transmembrane region" description="Helical" evidence="6">
    <location>
        <begin position="164"/>
        <end position="184"/>
    </location>
</feature>
<feature type="transmembrane region" description="Helical" evidence="6">
    <location>
        <begin position="137"/>
        <end position="158"/>
    </location>
</feature>
<feature type="transmembrane region" description="Helical" evidence="6">
    <location>
        <begin position="273"/>
        <end position="290"/>
    </location>
</feature>
<feature type="domain" description="Major facilitator superfamily (MFS) profile" evidence="7">
    <location>
        <begin position="10"/>
        <end position="384"/>
    </location>
</feature>
<dbReference type="InterPro" id="IPR020846">
    <property type="entry name" value="MFS_dom"/>
</dbReference>
<proteinExistence type="predicted"/>
<feature type="transmembrane region" description="Helical" evidence="6">
    <location>
        <begin position="205"/>
        <end position="229"/>
    </location>
</feature>
<dbReference type="AlphaFoldDB" id="A0AAE3N415"/>
<evidence type="ECO:0000313" key="9">
    <source>
        <dbReference type="Proteomes" id="UP001212602"/>
    </source>
</evidence>
<accession>A0AAE3N415</accession>
<evidence type="ECO:0000256" key="1">
    <source>
        <dbReference type="ARBA" id="ARBA00004651"/>
    </source>
</evidence>
<evidence type="ECO:0000256" key="4">
    <source>
        <dbReference type="ARBA" id="ARBA00022989"/>
    </source>
</evidence>
<name>A0AAE3N415_9BURK</name>
<dbReference type="EMBL" id="JAQIPB010000001">
    <property type="protein sequence ID" value="MDA7415120.1"/>
    <property type="molecule type" value="Genomic_DNA"/>
</dbReference>
<feature type="transmembrane region" description="Helical" evidence="6">
    <location>
        <begin position="321"/>
        <end position="342"/>
    </location>
</feature>
<sequence>MSRPARPSAALWALLAGNFVIGSGVMVVAGTLNQLSDSLQVSVATAGQLITAGALVMCVGAPLMASLVARWDRRVLLTASLLWYAAGHALAAAMPDYASVLVVRMLTVVAPAIFTPQAAACVSLLVPPEQRGRAVTFVFLGWSLASVLGMPMGAVIGGQFGWRVAFGVIALASLLCAAWVWRALPPHVRPEALSRAAWGRVLGNPLLMGVVLVTLLQSSGQFVLSSYLAPLLRDQLHATPLQLGLFWALFGLCGLAGNMLASRHIDRLGAGRMVTLSSSLVALGLLLWPLGLAHSWLAVCLVMVPWGLGCFATNSAQQARLVGMAPALAAGSVALNSSAMYTGQAIGAGSGGWLLAHGASGWMAPAGVMAMLLAIALGLGIERRQRQQAPRRAG</sequence>
<feature type="transmembrane region" description="Helical" evidence="6">
    <location>
        <begin position="362"/>
        <end position="381"/>
    </location>
</feature>
<dbReference type="GO" id="GO:0005886">
    <property type="term" value="C:plasma membrane"/>
    <property type="evidence" value="ECO:0007669"/>
    <property type="project" value="UniProtKB-SubCell"/>
</dbReference>
<feature type="transmembrane region" description="Helical" evidence="6">
    <location>
        <begin position="9"/>
        <end position="29"/>
    </location>
</feature>
<comment type="caution">
    <text evidence="8">The sequence shown here is derived from an EMBL/GenBank/DDBJ whole genome shotgun (WGS) entry which is preliminary data.</text>
</comment>
<feature type="transmembrane region" description="Helical" evidence="6">
    <location>
        <begin position="101"/>
        <end position="125"/>
    </location>
</feature>
<keyword evidence="2" id="KW-1003">Cell membrane</keyword>
<organism evidence="8 9">
    <name type="scientific">Xenophilus arseniciresistens</name>
    <dbReference type="NCBI Taxonomy" id="1283306"/>
    <lineage>
        <taxon>Bacteria</taxon>
        <taxon>Pseudomonadati</taxon>
        <taxon>Pseudomonadota</taxon>
        <taxon>Betaproteobacteria</taxon>
        <taxon>Burkholderiales</taxon>
        <taxon>Comamonadaceae</taxon>
        <taxon>Xenophilus</taxon>
    </lineage>
</organism>
<dbReference type="GO" id="GO:0022857">
    <property type="term" value="F:transmembrane transporter activity"/>
    <property type="evidence" value="ECO:0007669"/>
    <property type="project" value="InterPro"/>
</dbReference>
<dbReference type="CDD" id="cd17324">
    <property type="entry name" value="MFS_NepI_like"/>
    <property type="match status" value="1"/>
</dbReference>
<evidence type="ECO:0000259" key="7">
    <source>
        <dbReference type="PROSITE" id="PS50850"/>
    </source>
</evidence>
<evidence type="ECO:0000313" key="8">
    <source>
        <dbReference type="EMBL" id="MDA7415120.1"/>
    </source>
</evidence>
<dbReference type="Proteomes" id="UP001212602">
    <property type="component" value="Unassembled WGS sequence"/>
</dbReference>
<dbReference type="InterPro" id="IPR011701">
    <property type="entry name" value="MFS"/>
</dbReference>